<keyword evidence="4" id="KW-1185">Reference proteome</keyword>
<dbReference type="Proteomes" id="UP000619761">
    <property type="component" value="Unassembled WGS sequence"/>
</dbReference>
<gene>
    <name evidence="3" type="ORF">GCM10011613_13520</name>
</gene>
<feature type="chain" id="PRO_5047281875" evidence="2">
    <location>
        <begin position="27"/>
        <end position="205"/>
    </location>
</feature>
<feature type="signal peptide" evidence="2">
    <location>
        <begin position="1"/>
        <end position="26"/>
    </location>
</feature>
<keyword evidence="1" id="KW-1133">Transmembrane helix</keyword>
<keyword evidence="2" id="KW-0732">Signal</keyword>
<dbReference type="RefSeq" id="WP_229837669.1">
    <property type="nucleotide sequence ID" value="NZ_BMYZ01000001.1"/>
</dbReference>
<reference evidence="4" key="1">
    <citation type="journal article" date="2019" name="Int. J. Syst. Evol. Microbiol.">
        <title>The Global Catalogue of Microorganisms (GCM) 10K type strain sequencing project: providing services to taxonomists for standard genome sequencing and annotation.</title>
        <authorList>
            <consortium name="The Broad Institute Genomics Platform"/>
            <consortium name="The Broad Institute Genome Sequencing Center for Infectious Disease"/>
            <person name="Wu L."/>
            <person name="Ma J."/>
        </authorList>
    </citation>
    <scope>NUCLEOTIDE SEQUENCE [LARGE SCALE GENOMIC DNA]</scope>
    <source>
        <strain evidence="4">KCTC 32239</strain>
    </source>
</reference>
<accession>A0ABQ3B1A6</accession>
<dbReference type="EMBL" id="BMYZ01000001">
    <property type="protein sequence ID" value="GGY70381.1"/>
    <property type="molecule type" value="Genomic_DNA"/>
</dbReference>
<evidence type="ECO:0000313" key="3">
    <source>
        <dbReference type="EMBL" id="GGY70381.1"/>
    </source>
</evidence>
<proteinExistence type="predicted"/>
<name>A0ABQ3B1A6_9GAMM</name>
<keyword evidence="1" id="KW-0812">Transmembrane</keyword>
<sequence length="205" mass="22787">MKAFIYFVQLGVAGIFGLLTATSAMAEDVPPAVTALLPVIKKWGEDPILVAAVKEQNAKAMTLDQIQKRDKEWMATTGMDDQMKAMMKNAGAQELDKLEATKPYFFESILMDNQGANVAMTNKTSDYWQGDEPKFTNAFKVGGVDIGKSKFDDSAKAYLIQVSVLYLMAVKPLALCVLVLIWMNSIKRNNYRPKHGLVLRIKNSQ</sequence>
<keyword evidence="1" id="KW-0472">Membrane</keyword>
<evidence type="ECO:0000256" key="1">
    <source>
        <dbReference type="SAM" id="Phobius"/>
    </source>
</evidence>
<protein>
    <submittedName>
        <fullName evidence="3">Uncharacterized protein</fullName>
    </submittedName>
</protein>
<evidence type="ECO:0000256" key="2">
    <source>
        <dbReference type="SAM" id="SignalP"/>
    </source>
</evidence>
<feature type="transmembrane region" description="Helical" evidence="1">
    <location>
        <begin position="158"/>
        <end position="182"/>
    </location>
</feature>
<comment type="caution">
    <text evidence="3">The sequence shown here is derived from an EMBL/GenBank/DDBJ whole genome shotgun (WGS) entry which is preliminary data.</text>
</comment>
<evidence type="ECO:0000313" key="4">
    <source>
        <dbReference type="Proteomes" id="UP000619761"/>
    </source>
</evidence>
<organism evidence="3 4">
    <name type="scientific">Cellvibrio zantedeschiae</name>
    <dbReference type="NCBI Taxonomy" id="1237077"/>
    <lineage>
        <taxon>Bacteria</taxon>
        <taxon>Pseudomonadati</taxon>
        <taxon>Pseudomonadota</taxon>
        <taxon>Gammaproteobacteria</taxon>
        <taxon>Cellvibrionales</taxon>
        <taxon>Cellvibrionaceae</taxon>
        <taxon>Cellvibrio</taxon>
    </lineage>
</organism>